<evidence type="ECO:0000313" key="2">
    <source>
        <dbReference type="Proteomes" id="UP001501508"/>
    </source>
</evidence>
<dbReference type="RefSeq" id="WP_345030873.1">
    <property type="nucleotide sequence ID" value="NZ_BAABEY010000029.1"/>
</dbReference>
<sequence>MKFVFPFLAALMLGVSGCNQEKDTLKPSAENCHSGKIVKSVRNQKGIVQSNASGDQYSISIPIPGTYDSVDVGLICEASSIPKQAGLKVYVSGNFYAYTGDKKTGYPAGVEFYLLDVTSYKVRDE</sequence>
<dbReference type="PROSITE" id="PS51257">
    <property type="entry name" value="PROKAR_LIPOPROTEIN"/>
    <property type="match status" value="1"/>
</dbReference>
<comment type="caution">
    <text evidence="1">The sequence shown here is derived from an EMBL/GenBank/DDBJ whole genome shotgun (WGS) entry which is preliminary data.</text>
</comment>
<accession>A0ABP8M4A2</accession>
<reference evidence="2" key="1">
    <citation type="journal article" date="2019" name="Int. J. Syst. Evol. Microbiol.">
        <title>The Global Catalogue of Microorganisms (GCM) 10K type strain sequencing project: providing services to taxonomists for standard genome sequencing and annotation.</title>
        <authorList>
            <consortium name="The Broad Institute Genomics Platform"/>
            <consortium name="The Broad Institute Genome Sequencing Center for Infectious Disease"/>
            <person name="Wu L."/>
            <person name="Ma J."/>
        </authorList>
    </citation>
    <scope>NUCLEOTIDE SEQUENCE [LARGE SCALE GENOMIC DNA]</scope>
    <source>
        <strain evidence="2">JCM 31920</strain>
    </source>
</reference>
<keyword evidence="2" id="KW-1185">Reference proteome</keyword>
<name>A0ABP8M4A2_9BACT</name>
<organism evidence="1 2">
    <name type="scientific">Ravibacter arvi</name>
    <dbReference type="NCBI Taxonomy" id="2051041"/>
    <lineage>
        <taxon>Bacteria</taxon>
        <taxon>Pseudomonadati</taxon>
        <taxon>Bacteroidota</taxon>
        <taxon>Cytophagia</taxon>
        <taxon>Cytophagales</taxon>
        <taxon>Spirosomataceae</taxon>
        <taxon>Ravibacter</taxon>
    </lineage>
</organism>
<evidence type="ECO:0000313" key="1">
    <source>
        <dbReference type="EMBL" id="GAA4443166.1"/>
    </source>
</evidence>
<proteinExistence type="predicted"/>
<gene>
    <name evidence="1" type="ORF">GCM10023091_31170</name>
</gene>
<protein>
    <recommendedName>
        <fullName evidence="3">Lipoprotein</fullName>
    </recommendedName>
</protein>
<dbReference type="Proteomes" id="UP001501508">
    <property type="component" value="Unassembled WGS sequence"/>
</dbReference>
<dbReference type="EMBL" id="BAABEY010000029">
    <property type="protein sequence ID" value="GAA4443166.1"/>
    <property type="molecule type" value="Genomic_DNA"/>
</dbReference>
<evidence type="ECO:0008006" key="3">
    <source>
        <dbReference type="Google" id="ProtNLM"/>
    </source>
</evidence>